<dbReference type="OrthoDB" id="2158884at2759"/>
<feature type="binding site" evidence="6">
    <location>
        <position position="33"/>
    </location>
    <ligand>
        <name>ATP</name>
        <dbReference type="ChEBI" id="CHEBI:30616"/>
    </ligand>
</feature>
<keyword evidence="3 6" id="KW-0547">Nucleotide-binding</keyword>
<dbReference type="InterPro" id="IPR011009">
    <property type="entry name" value="Kinase-like_dom_sf"/>
</dbReference>
<evidence type="ECO:0000256" key="7">
    <source>
        <dbReference type="RuleBase" id="RU000304"/>
    </source>
</evidence>
<dbReference type="SUPFAM" id="SSF56112">
    <property type="entry name" value="Protein kinase-like (PK-like)"/>
    <property type="match status" value="1"/>
</dbReference>
<dbReference type="GO" id="GO:0005524">
    <property type="term" value="F:ATP binding"/>
    <property type="evidence" value="ECO:0007669"/>
    <property type="project" value="UniProtKB-UniRule"/>
</dbReference>
<reference evidence="10 11" key="1">
    <citation type="journal article" date="2018" name="Mol. Biol. Evol.">
        <title>Analysis of the draft genome of the red seaweed Gracilariopsis chorda provides insights into genome size evolution in Rhodophyta.</title>
        <authorList>
            <person name="Lee J."/>
            <person name="Yang E.C."/>
            <person name="Graf L."/>
            <person name="Yang J.H."/>
            <person name="Qiu H."/>
            <person name="Zel Zion U."/>
            <person name="Chan C.X."/>
            <person name="Stephens T.G."/>
            <person name="Weber A.P.M."/>
            <person name="Boo G.H."/>
            <person name="Boo S.M."/>
            <person name="Kim K.M."/>
            <person name="Shin Y."/>
            <person name="Jung M."/>
            <person name="Lee S.J."/>
            <person name="Yim H.S."/>
            <person name="Lee J.H."/>
            <person name="Bhattacharya D."/>
            <person name="Yoon H.S."/>
        </authorList>
    </citation>
    <scope>NUCLEOTIDE SEQUENCE [LARGE SCALE GENOMIC DNA]</scope>
    <source>
        <strain evidence="10 11">SKKU-2015</strain>
        <tissue evidence="10">Whole body</tissue>
    </source>
</reference>
<feature type="compositionally biased region" description="Basic and acidic residues" evidence="8">
    <location>
        <begin position="313"/>
        <end position="322"/>
    </location>
</feature>
<dbReference type="InterPro" id="IPR001245">
    <property type="entry name" value="Ser-Thr/Tyr_kinase_cat_dom"/>
</dbReference>
<evidence type="ECO:0000256" key="5">
    <source>
        <dbReference type="ARBA" id="ARBA00022840"/>
    </source>
</evidence>
<dbReference type="SMART" id="SM00220">
    <property type="entry name" value="S_TKc"/>
    <property type="match status" value="1"/>
</dbReference>
<evidence type="ECO:0000256" key="1">
    <source>
        <dbReference type="ARBA" id="ARBA00022527"/>
    </source>
</evidence>
<keyword evidence="2" id="KW-0808">Transferase</keyword>
<keyword evidence="1 7" id="KW-0723">Serine/threonine-protein kinase</keyword>
<dbReference type="GO" id="GO:0004674">
    <property type="term" value="F:protein serine/threonine kinase activity"/>
    <property type="evidence" value="ECO:0007669"/>
    <property type="project" value="UniProtKB-KW"/>
</dbReference>
<dbReference type="Gene3D" id="1.10.510.10">
    <property type="entry name" value="Transferase(Phosphotransferase) domain 1"/>
    <property type="match status" value="1"/>
</dbReference>
<evidence type="ECO:0000256" key="4">
    <source>
        <dbReference type="ARBA" id="ARBA00022777"/>
    </source>
</evidence>
<dbReference type="InterPro" id="IPR000719">
    <property type="entry name" value="Prot_kinase_dom"/>
</dbReference>
<comment type="similarity">
    <text evidence="7">Belongs to the protein kinase superfamily.</text>
</comment>
<evidence type="ECO:0000259" key="9">
    <source>
        <dbReference type="PROSITE" id="PS50011"/>
    </source>
</evidence>
<dbReference type="InterPro" id="IPR050117">
    <property type="entry name" value="MAPK"/>
</dbReference>
<proteinExistence type="inferred from homology"/>
<keyword evidence="11" id="KW-1185">Reference proteome</keyword>
<evidence type="ECO:0000256" key="3">
    <source>
        <dbReference type="ARBA" id="ARBA00022741"/>
    </source>
</evidence>
<evidence type="ECO:0000313" key="10">
    <source>
        <dbReference type="EMBL" id="PXF47774.1"/>
    </source>
</evidence>
<accession>A0A2V3J049</accession>
<dbReference type="Pfam" id="PF00069">
    <property type="entry name" value="Pkinase"/>
    <property type="match status" value="1"/>
</dbReference>
<dbReference type="InterPro" id="IPR008271">
    <property type="entry name" value="Ser/Thr_kinase_AS"/>
</dbReference>
<dbReference type="FunFam" id="1.10.510.10:FF:000624">
    <property type="entry name" value="Mitogen-activated protein kinase"/>
    <property type="match status" value="1"/>
</dbReference>
<keyword evidence="4 10" id="KW-0418">Kinase</keyword>
<dbReference type="AlphaFoldDB" id="A0A2V3J049"/>
<dbReference type="PRINTS" id="PR00109">
    <property type="entry name" value="TYRKINASE"/>
</dbReference>
<evidence type="ECO:0000313" key="11">
    <source>
        <dbReference type="Proteomes" id="UP000247409"/>
    </source>
</evidence>
<sequence length="420" mass="47084">MQRYKTGKVLGEGAFGTVCEAVHEESGDLVAVKTLKDKCRDISAMMNLAEVKALRSLSHPNIVACKELLLDVQGHVNMVFELVQGGNLEKLARQRSKPFTERQISSVCYQLLKAAEYMHSQRYLHRDIKPENILLQTSGLEEDARIKLADLGLAKRLNPGDRRPHTTYVATRWYRSPEILLHIGNYGFPSDMWAIGAVIAELVRLGDPLFPGRDEDDQLARIVALRGHPAMVNWKTGEVAMKRRRIRLPRVPPSSLKSVLVGASLPVVQLISDLLELDPDKRPTAVEALNYPLFVTHSEGADSVYRSAKRRKLSSEKRDTARSGEYPPTAFTYRSGDNVQGAGDENLIRSPRCNGHSNLLQDNDMIMPTSAYPSVPCTSVPIPFRFKYSASRKTESTSRSEDLRMGKRKPAARFNLHVFH</sequence>
<dbReference type="PROSITE" id="PS00108">
    <property type="entry name" value="PROTEIN_KINASE_ST"/>
    <property type="match status" value="1"/>
</dbReference>
<feature type="region of interest" description="Disordered" evidence="8">
    <location>
        <begin position="309"/>
        <end position="330"/>
    </location>
</feature>
<evidence type="ECO:0000256" key="8">
    <source>
        <dbReference type="SAM" id="MobiDB-lite"/>
    </source>
</evidence>
<organism evidence="10 11">
    <name type="scientific">Gracilariopsis chorda</name>
    <dbReference type="NCBI Taxonomy" id="448386"/>
    <lineage>
        <taxon>Eukaryota</taxon>
        <taxon>Rhodophyta</taxon>
        <taxon>Florideophyceae</taxon>
        <taxon>Rhodymeniophycidae</taxon>
        <taxon>Gracilariales</taxon>
        <taxon>Gracilariaceae</taxon>
        <taxon>Gracilariopsis</taxon>
    </lineage>
</organism>
<evidence type="ECO:0000256" key="6">
    <source>
        <dbReference type="PROSITE-ProRule" id="PRU10141"/>
    </source>
</evidence>
<keyword evidence="5 6" id="KW-0067">ATP-binding</keyword>
<dbReference type="Gene3D" id="3.30.200.20">
    <property type="entry name" value="Phosphorylase Kinase, domain 1"/>
    <property type="match status" value="1"/>
</dbReference>
<dbReference type="Proteomes" id="UP000247409">
    <property type="component" value="Unassembled WGS sequence"/>
</dbReference>
<name>A0A2V3J049_9FLOR</name>
<protein>
    <submittedName>
        <fullName evidence="10">Serine/threonine-protein kinase ICK</fullName>
    </submittedName>
</protein>
<dbReference type="EMBL" id="NBIV01000020">
    <property type="protein sequence ID" value="PXF47774.1"/>
    <property type="molecule type" value="Genomic_DNA"/>
</dbReference>
<feature type="domain" description="Protein kinase" evidence="9">
    <location>
        <begin position="4"/>
        <end position="294"/>
    </location>
</feature>
<comment type="caution">
    <text evidence="10">The sequence shown here is derived from an EMBL/GenBank/DDBJ whole genome shotgun (WGS) entry which is preliminary data.</text>
</comment>
<dbReference type="InterPro" id="IPR017441">
    <property type="entry name" value="Protein_kinase_ATP_BS"/>
</dbReference>
<evidence type="ECO:0000256" key="2">
    <source>
        <dbReference type="ARBA" id="ARBA00022679"/>
    </source>
</evidence>
<dbReference type="PROSITE" id="PS50011">
    <property type="entry name" value="PROTEIN_KINASE_DOM"/>
    <property type="match status" value="1"/>
</dbReference>
<dbReference type="PANTHER" id="PTHR24055">
    <property type="entry name" value="MITOGEN-ACTIVATED PROTEIN KINASE"/>
    <property type="match status" value="1"/>
</dbReference>
<dbReference type="PROSITE" id="PS00107">
    <property type="entry name" value="PROTEIN_KINASE_ATP"/>
    <property type="match status" value="1"/>
</dbReference>
<gene>
    <name evidence="10" type="ORF">BWQ96_02456</name>
</gene>
<dbReference type="STRING" id="448386.A0A2V3J049"/>